<feature type="region of interest" description="Disordered" evidence="1">
    <location>
        <begin position="144"/>
        <end position="173"/>
    </location>
</feature>
<keyword evidence="5" id="KW-1185">Reference proteome</keyword>
<dbReference type="Gene3D" id="2.30.29.30">
    <property type="entry name" value="Pleckstrin-homology domain (PH domain)/Phosphotyrosine-binding domain (PTB)"/>
    <property type="match status" value="1"/>
</dbReference>
<evidence type="ECO:0000256" key="1">
    <source>
        <dbReference type="SAM" id="MobiDB-lite"/>
    </source>
</evidence>
<feature type="domain" description="CBM20" evidence="3">
    <location>
        <begin position="427"/>
        <end position="529"/>
    </location>
</feature>
<dbReference type="PROSITE" id="PS50003">
    <property type="entry name" value="PH_DOMAIN"/>
    <property type="match status" value="1"/>
</dbReference>
<evidence type="ECO:0008006" key="6">
    <source>
        <dbReference type="Google" id="ProtNLM"/>
    </source>
</evidence>
<dbReference type="AlphaFoldDB" id="A0A0E0DS79"/>
<dbReference type="InterPro" id="IPR013784">
    <property type="entry name" value="Carb-bd-like_fold"/>
</dbReference>
<dbReference type="InterPro" id="IPR013783">
    <property type="entry name" value="Ig-like_fold"/>
</dbReference>
<dbReference type="InterPro" id="IPR051707">
    <property type="entry name" value="PI-Interact_SigTrans_Reg"/>
</dbReference>
<evidence type="ECO:0000259" key="3">
    <source>
        <dbReference type="PROSITE" id="PS51166"/>
    </source>
</evidence>
<evidence type="ECO:0000313" key="5">
    <source>
        <dbReference type="Proteomes" id="UP000008021"/>
    </source>
</evidence>
<evidence type="ECO:0000313" key="4">
    <source>
        <dbReference type="EnsemblPlants" id="OMERI05G16080.3"/>
    </source>
</evidence>
<dbReference type="Pfam" id="PF00169">
    <property type="entry name" value="PH"/>
    <property type="match status" value="1"/>
</dbReference>
<dbReference type="GO" id="GO:2001070">
    <property type="term" value="F:starch binding"/>
    <property type="evidence" value="ECO:0007669"/>
    <property type="project" value="InterPro"/>
</dbReference>
<dbReference type="FunFam" id="2.30.29.30:FF:000286">
    <property type="entry name" value="PH-protein kinase domain containing protein"/>
    <property type="match status" value="1"/>
</dbReference>
<dbReference type="eggNOG" id="ENOG502QU99">
    <property type="taxonomic scope" value="Eukaryota"/>
</dbReference>
<dbReference type="HOGENOM" id="CLU_392520_0_0_1"/>
<dbReference type="Pfam" id="PF00686">
    <property type="entry name" value="CBM_20"/>
    <property type="match status" value="1"/>
</dbReference>
<dbReference type="Proteomes" id="UP000008021">
    <property type="component" value="Chromosome 5"/>
</dbReference>
<reference evidence="4" key="1">
    <citation type="submission" date="2015-04" db="UniProtKB">
        <authorList>
            <consortium name="EnsemblPlants"/>
        </authorList>
    </citation>
    <scope>IDENTIFICATION</scope>
</reference>
<proteinExistence type="predicted"/>
<dbReference type="PANTHER" id="PTHR14336">
    <property type="entry name" value="TANDEM PH DOMAIN CONTAINING PROTEIN"/>
    <property type="match status" value="1"/>
</dbReference>
<dbReference type="PANTHER" id="PTHR14336:SF8">
    <property type="entry name" value="PROTEIN OPY1"/>
    <property type="match status" value="1"/>
</dbReference>
<organism evidence="4">
    <name type="scientific">Oryza meridionalis</name>
    <dbReference type="NCBI Taxonomy" id="40149"/>
    <lineage>
        <taxon>Eukaryota</taxon>
        <taxon>Viridiplantae</taxon>
        <taxon>Streptophyta</taxon>
        <taxon>Embryophyta</taxon>
        <taxon>Tracheophyta</taxon>
        <taxon>Spermatophyta</taxon>
        <taxon>Magnoliopsida</taxon>
        <taxon>Liliopsida</taxon>
        <taxon>Poales</taxon>
        <taxon>Poaceae</taxon>
        <taxon>BOP clade</taxon>
        <taxon>Oryzoideae</taxon>
        <taxon>Oryzeae</taxon>
        <taxon>Oryzinae</taxon>
        <taxon>Oryza</taxon>
    </lineage>
</organism>
<feature type="domain" description="PH" evidence="2">
    <location>
        <begin position="37"/>
        <end position="136"/>
    </location>
</feature>
<dbReference type="CDD" id="cd13276">
    <property type="entry name" value="PH_AtPH1"/>
    <property type="match status" value="1"/>
</dbReference>
<feature type="compositionally biased region" description="Acidic residues" evidence="1">
    <location>
        <begin position="667"/>
        <end position="681"/>
    </location>
</feature>
<protein>
    <recommendedName>
        <fullName evidence="6">PH domain-containing protein</fullName>
    </recommendedName>
</protein>
<dbReference type="SUPFAM" id="SSF49452">
    <property type="entry name" value="Starch-binding domain-like"/>
    <property type="match status" value="1"/>
</dbReference>
<name>A0A0E0DS79_9ORYZ</name>
<dbReference type="CDD" id="cd05467">
    <property type="entry name" value="CBM20"/>
    <property type="match status" value="1"/>
</dbReference>
<accession>A0A0E0DS79</accession>
<dbReference type="FunFam" id="2.60.40.10:FF:000552">
    <property type="entry name" value="Related to glucoamylase"/>
    <property type="match status" value="1"/>
</dbReference>
<evidence type="ECO:0000259" key="2">
    <source>
        <dbReference type="PROSITE" id="PS50003"/>
    </source>
</evidence>
<dbReference type="EnsemblPlants" id="OMERI05G16080.3">
    <property type="protein sequence ID" value="OMERI05G16080.3"/>
    <property type="gene ID" value="OMERI05G16080"/>
</dbReference>
<dbReference type="Gramene" id="OMERI05G16080.3">
    <property type="protein sequence ID" value="OMERI05G16080.3"/>
    <property type="gene ID" value="OMERI05G16080"/>
</dbReference>
<dbReference type="InterPro" id="IPR011993">
    <property type="entry name" value="PH-like_dom_sf"/>
</dbReference>
<feature type="region of interest" description="Disordered" evidence="1">
    <location>
        <begin position="633"/>
        <end position="681"/>
    </location>
</feature>
<reference evidence="4" key="2">
    <citation type="submission" date="2018-05" db="EMBL/GenBank/DDBJ databases">
        <title>OmerRS3 (Oryza meridionalis Reference Sequence Version 3).</title>
        <authorList>
            <person name="Zhang J."/>
            <person name="Kudrna D."/>
            <person name="Lee S."/>
            <person name="Talag J."/>
            <person name="Welchert J."/>
            <person name="Wing R.A."/>
        </authorList>
    </citation>
    <scope>NUCLEOTIDE SEQUENCE [LARGE SCALE GENOMIC DNA]</scope>
    <source>
        <strain evidence="4">cv. OR44</strain>
    </source>
</reference>
<dbReference type="InterPro" id="IPR002044">
    <property type="entry name" value="CBM20"/>
</dbReference>
<dbReference type="SMART" id="SM00233">
    <property type="entry name" value="PH"/>
    <property type="match status" value="1"/>
</dbReference>
<dbReference type="SMART" id="SM01065">
    <property type="entry name" value="CBM_2"/>
    <property type="match status" value="1"/>
</dbReference>
<sequence length="717" mass="77322">MAVSLWRAVMGAAGGGGSSSSSAAGGDAGGGVEFWHGGERTGWLNKQGEYIKTWRRRWFVLKQGRLFWFKDAAVTRGSVPRGVIPVATCLTVKGAEDVINRQFAFELSTPTDTMYFIADSEKEKEEWINSIGRSIVQHSRSVTDAEVVDYDSRPNSKPPPQPKTSEDSEPSALQQSLLTGLKEDFGAKPRAQALPSLGWPAPPSRKARHFKIQREAEAEETKRGPRPVPAAARPRPLLSLRRTLSSTVIYSLVGSSPSPPANLPYSRFLPTAKTPTKPSCSLPCPTTPVLTRLVATRSIDRLVKRPGLAAPLSRPKSPPPLLQSPPLPYYMEAAALGGPRVQVRAAVAAYGRGAGKGKGKRRVVGAFHAPPGRRRTALVAALPEPLQPLSPAQDGAVAAVAPPAPEADGGEEVHGDVASAEISSPSGVLGKTVRVRFVLKRECTFGQSFHLVGDDPALGLWDPSKAVPLDWSEGHDWTVEKDLPANRLIEYKFVLQDLSGKLHWQNGRNRSVQIGETANILVVYEDWGNANSQTIEEEGKVSIGMEEGKLSVGMEEAVVPDDSESRDDIIVADELQVDDNLAVMQNESSVREDDNKSTVGTVTSVQAELMKLHEANQPELIADEPQIQEALPETADTEPENGGVTTCADDRYAESTDDDGVPVGSTTDDDGVPVGGTDDDGVPVENRWTGAFEHELLWGWKALQQLLMSLGFKMDTS</sequence>
<dbReference type="PROSITE" id="PS51166">
    <property type="entry name" value="CBM20"/>
    <property type="match status" value="1"/>
</dbReference>
<dbReference type="Gene3D" id="2.60.40.10">
    <property type="entry name" value="Immunoglobulins"/>
    <property type="match status" value="1"/>
</dbReference>
<dbReference type="SUPFAM" id="SSF50729">
    <property type="entry name" value="PH domain-like"/>
    <property type="match status" value="1"/>
</dbReference>
<dbReference type="InterPro" id="IPR001849">
    <property type="entry name" value="PH_domain"/>
</dbReference>